<comment type="caution">
    <text evidence="2">The sequence shown here is derived from an EMBL/GenBank/DDBJ whole genome shotgun (WGS) entry which is preliminary data.</text>
</comment>
<feature type="compositionally biased region" description="Gly residues" evidence="1">
    <location>
        <begin position="58"/>
        <end position="84"/>
    </location>
</feature>
<protein>
    <submittedName>
        <fullName evidence="2">Uncharacterized protein</fullName>
    </submittedName>
</protein>
<accession>A0A1Y2K8S0</accession>
<feature type="region of interest" description="Disordered" evidence="1">
    <location>
        <begin position="51"/>
        <end position="84"/>
    </location>
</feature>
<evidence type="ECO:0000313" key="3">
    <source>
        <dbReference type="Proteomes" id="UP000194003"/>
    </source>
</evidence>
<dbReference type="EMBL" id="LVJN01000015">
    <property type="protein sequence ID" value="OSM07141.1"/>
    <property type="molecule type" value="Genomic_DNA"/>
</dbReference>
<gene>
    <name evidence="2" type="ORF">MAIT1_03944</name>
</gene>
<dbReference type="Proteomes" id="UP000194003">
    <property type="component" value="Unassembled WGS sequence"/>
</dbReference>
<name>A0A1Y2K8S0_9PROT</name>
<reference evidence="2 3" key="1">
    <citation type="journal article" date="2016" name="BMC Genomics">
        <title>Combined genomic and structural analyses of a cultured magnetotactic bacterium reveals its niche adaptation to a dynamic environment.</title>
        <authorList>
            <person name="Araujo A.C."/>
            <person name="Morillo V."/>
            <person name="Cypriano J."/>
            <person name="Teixeira L.C."/>
            <person name="Leao P."/>
            <person name="Lyra S."/>
            <person name="Almeida L.G."/>
            <person name="Bazylinski D.A."/>
            <person name="Vasconcellos A.T."/>
            <person name="Abreu F."/>
            <person name="Lins U."/>
        </authorList>
    </citation>
    <scope>NUCLEOTIDE SEQUENCE [LARGE SCALE GENOMIC DNA]</scope>
    <source>
        <strain evidence="2 3">IT-1</strain>
    </source>
</reference>
<dbReference type="RefSeq" id="WP_085441097.1">
    <property type="nucleotide sequence ID" value="NZ_LVJN01000015.1"/>
</dbReference>
<keyword evidence="3" id="KW-1185">Reference proteome</keyword>
<dbReference type="STRING" id="1434232.MAIT1_03944"/>
<evidence type="ECO:0000313" key="2">
    <source>
        <dbReference type="EMBL" id="OSM07141.1"/>
    </source>
</evidence>
<organism evidence="2 3">
    <name type="scientific">Magnetofaba australis IT-1</name>
    <dbReference type="NCBI Taxonomy" id="1434232"/>
    <lineage>
        <taxon>Bacteria</taxon>
        <taxon>Pseudomonadati</taxon>
        <taxon>Pseudomonadota</taxon>
        <taxon>Magnetococcia</taxon>
        <taxon>Magnetococcales</taxon>
        <taxon>Magnetococcaceae</taxon>
        <taxon>Magnetofaba</taxon>
    </lineage>
</organism>
<dbReference type="AlphaFoldDB" id="A0A1Y2K8S0"/>
<evidence type="ECO:0000256" key="1">
    <source>
        <dbReference type="SAM" id="MobiDB-lite"/>
    </source>
</evidence>
<sequence length="84" mass="8170">MTPTHIVLLILAAAGLGGWWSMLPSAQAGSGYSGYGGRYYSHGGGGFFGHPGNSRSWGTGGGGSARSGSLGGPSSRGGGLRGGK</sequence>
<proteinExistence type="predicted"/>